<reference evidence="1 2" key="1">
    <citation type="submission" date="2019-12" db="EMBL/GenBank/DDBJ databases">
        <title>Deinococcus sp. HMF7620 Genome sequencing and assembly.</title>
        <authorList>
            <person name="Kang H."/>
            <person name="Kim H."/>
            <person name="Joh K."/>
        </authorList>
    </citation>
    <scope>NUCLEOTIDE SEQUENCE [LARGE SCALE GENOMIC DNA]</scope>
    <source>
        <strain evidence="1 2">HMF7620</strain>
    </source>
</reference>
<organism evidence="1 2">
    <name type="scientific">Deinococcus arboris</name>
    <dbReference type="NCBI Taxonomy" id="2682977"/>
    <lineage>
        <taxon>Bacteria</taxon>
        <taxon>Thermotogati</taxon>
        <taxon>Deinococcota</taxon>
        <taxon>Deinococci</taxon>
        <taxon>Deinococcales</taxon>
        <taxon>Deinococcaceae</taxon>
        <taxon>Deinococcus</taxon>
    </lineage>
</organism>
<dbReference type="RefSeq" id="WP_157459952.1">
    <property type="nucleotide sequence ID" value="NZ_WQLB01000020.1"/>
</dbReference>
<accession>A0A7C9I431</accession>
<evidence type="ECO:0000313" key="1">
    <source>
        <dbReference type="EMBL" id="MVN87891.1"/>
    </source>
</evidence>
<dbReference type="AlphaFoldDB" id="A0A7C9I431"/>
<gene>
    <name evidence="1" type="ORF">GO986_14105</name>
</gene>
<comment type="caution">
    <text evidence="1">The sequence shown here is derived from an EMBL/GenBank/DDBJ whole genome shotgun (WGS) entry which is preliminary data.</text>
</comment>
<keyword evidence="2" id="KW-1185">Reference proteome</keyword>
<proteinExistence type="predicted"/>
<dbReference type="EMBL" id="WQLB01000020">
    <property type="protein sequence ID" value="MVN87891.1"/>
    <property type="molecule type" value="Genomic_DNA"/>
</dbReference>
<dbReference type="Proteomes" id="UP000483286">
    <property type="component" value="Unassembled WGS sequence"/>
</dbReference>
<sequence>MSRAFVKEDEGERWQAPPPLRAYRILWPGDLGRPPEVVKETDDLLDAMRWLRGRDRSNFELRDEQGVLLAIAS</sequence>
<evidence type="ECO:0000313" key="2">
    <source>
        <dbReference type="Proteomes" id="UP000483286"/>
    </source>
</evidence>
<name>A0A7C9I431_9DEIO</name>
<protein>
    <submittedName>
        <fullName evidence="1">Uncharacterized protein</fullName>
    </submittedName>
</protein>